<sequence>MAASSPAADSDPALVVPVEVDALVINDAVRTAPHEFARWKLNFYALGLNVSPEPRPFSGTDPDFATTTGNNGAYLQWRMPQALRHGTYDTLTGTTALPLVPNRWLVVRYSGPATGRSADAWVVDSDYLDRQNGTSPFLQPPAEPGAAMTVTRAGRKVNLADGSWSEPTGRGPLYLTVLGPGIDTFSVYQPYNENVFSLHDPLDGLQEQETLSYLVTGWYSDPAQDILAVTPGTSFAEILASLGWSTTTTGTTTGTTTRSLYQGMVLDLAWNSTGPAPASPRPAPDAVDIAIGTSSDDALAALAPPPADPLAVRALLRGLLPALDTPGGHGEVTDTLHEAAFSQSWSGNLWTVNHDPATTPPPPVAPDPAVITEALSELNTAQAQYDLAVTTLSALQWRLYCTWWMSTLPLLPPQYRREQFRYQLDPTADGSLAQQVSAQTDTASTLKASIPTGDTPEELAAAITTANRHYGLDQMQLTLSRAGRTASYQSGDPVILTRGAQGTQPPAPLTGTTTLPCRFPDQLITGITFREQSITAADVAAVIPAIPNSSSGLPPELPSLVDEFFFLDGFNATSIAATQGWTDSATIDDLATAMADPADNALYDSADGAPPPYGTTVWSQPWTPLYLMWKADYYAIPFTTGTTPDWTFNGTDYQWNGTGAATAPRTYLGRSILTPQLTSTLAHQLTAYADRTTDPDTATALTRLAAQATEGDLLSQTMDGLTEQFALRVPQPGTNPPPALAPLIGQGYHYGLNPGPLPEPFTGWSPSGFQQLRSGQFTLTGLQIIDRFGRVLDLTPATSGATFTTAPDLTATASAVDGVPPALMVQLSPRLLQPARLTADTGTGTAHTARATAAEPTGDDTLLIGWVISNYADRALMIYSPAGDALGELLTTSAGVTWTPLPYTPYPTLDSLATDHPHLHNVLAPLTGPDPAAFTDLRTVIDTALAVINPTGGTDDQRLATLIGRPLALLRSRLTIELDGPPVTDPGWQYAFTPATPEFTTYPWNIRLGRDDRPTDGLVGYYRDDTYTTLFTDYLTAPTGYLTPITGNWPTLTADPTTTGLNLTLLTDPRNPVHVTTGILPTTAFQIPADLIQAALQRMNIPFRADPLLAPEQPPSDAGPQTGAVVLPRPIDKTQNWSWAQPTTAPAQNPPLTWTTYPTAPADTTAHLPGTPPVLRAGMLQLDQPLTPPPDQAPR</sequence>
<accession>D5SI97</accession>
<evidence type="ECO:0000256" key="1">
    <source>
        <dbReference type="SAM" id="MobiDB-lite"/>
    </source>
</evidence>
<geneLocation type="plasmid" evidence="2 3">
    <name>pSCL4</name>
</geneLocation>
<dbReference type="OrthoDB" id="6091628at2"/>
<dbReference type="Proteomes" id="UP000002357">
    <property type="component" value="Plasmid pSCL4"/>
</dbReference>
<dbReference type="RefSeq" id="WP_003962951.1">
    <property type="nucleotide sequence ID" value="NZ_CM000914.1"/>
</dbReference>
<dbReference type="eggNOG" id="COG3550">
    <property type="taxonomic scope" value="Bacteria"/>
</dbReference>
<dbReference type="GeneID" id="93734848"/>
<keyword evidence="3" id="KW-1185">Reference proteome</keyword>
<keyword evidence="2" id="KW-0614">Plasmid</keyword>
<organism evidence="2 3">
    <name type="scientific">Streptomyces clavuligerus</name>
    <dbReference type="NCBI Taxonomy" id="1901"/>
    <lineage>
        <taxon>Bacteria</taxon>
        <taxon>Bacillati</taxon>
        <taxon>Actinomycetota</taxon>
        <taxon>Actinomycetes</taxon>
        <taxon>Kitasatosporales</taxon>
        <taxon>Streptomycetaceae</taxon>
        <taxon>Streptomyces</taxon>
    </lineage>
</organism>
<reference evidence="2 3" key="1">
    <citation type="journal article" date="2010" name="Genome Biol. Evol.">
        <title>The sequence of a 1.8-mb bacterial linear plasmid reveals a rich evolutionary reservoir of secondary metabolic pathways.</title>
        <authorList>
            <person name="Medema M.H."/>
            <person name="Trefzer A."/>
            <person name="Kovalchuk A."/>
            <person name="van den Berg M."/>
            <person name="Mueller U."/>
            <person name="Heijne W."/>
            <person name="Wu L."/>
            <person name="Alam M.T."/>
            <person name="Ronning C.M."/>
            <person name="Nierman W.C."/>
            <person name="Bovenberg R.A.L."/>
            <person name="Breitling R."/>
            <person name="Takano E."/>
        </authorList>
    </citation>
    <scope>NUCLEOTIDE SEQUENCE [LARGE SCALE GENOMIC DNA]</scope>
    <source>
        <strain evidence="3">ATCC 27064 / DSM 738 / JCM 4710 / NBRC 13307 / NCIMB 12785 / NRRL 3585 / VKM Ac-602</strain>
        <plasmid evidence="2">pSCL4</plasmid>
    </source>
</reference>
<feature type="region of interest" description="Disordered" evidence="1">
    <location>
        <begin position="1141"/>
        <end position="1195"/>
    </location>
</feature>
<dbReference type="EMBL" id="CM000914">
    <property type="protein sequence ID" value="EFG03640.2"/>
    <property type="molecule type" value="Genomic_DNA"/>
</dbReference>
<feature type="compositionally biased region" description="Low complexity" evidence="1">
    <location>
        <begin position="1141"/>
        <end position="1166"/>
    </location>
</feature>
<gene>
    <name evidence="2" type="ORF">SCLAV_p0149</name>
</gene>
<name>D5SI97_STRCL</name>
<dbReference type="eggNOG" id="COG1413">
    <property type="taxonomic scope" value="Bacteria"/>
</dbReference>
<dbReference type="AlphaFoldDB" id="D5SI97"/>
<proteinExistence type="predicted"/>
<evidence type="ECO:0000313" key="2">
    <source>
        <dbReference type="EMBL" id="EFG03640.2"/>
    </source>
</evidence>
<feature type="compositionally biased region" description="Pro residues" evidence="1">
    <location>
        <begin position="1186"/>
        <end position="1195"/>
    </location>
</feature>
<protein>
    <submittedName>
        <fullName evidence="2">Uncharacterized protein</fullName>
    </submittedName>
</protein>
<evidence type="ECO:0000313" key="3">
    <source>
        <dbReference type="Proteomes" id="UP000002357"/>
    </source>
</evidence>